<protein>
    <submittedName>
        <fullName evidence="1">Uncharacterized protein</fullName>
    </submittedName>
</protein>
<sequence>MQNEPVYALLKKNNFTETSDPNKFYGPGNIVVYIGEHIVVEKLGIKVLVTDRLTRLSDVLLGVSLLAPKPEIKMQKDNSLYEVLKEEKHDSYWNCRCPSNFVHRVDRIQKCLKCNTHFQSRPKSSILEIMEQV</sequence>
<comment type="caution">
    <text evidence="1">The sequence shown here is derived from an EMBL/GenBank/DDBJ whole genome shotgun (WGS) entry which is preliminary data.</text>
</comment>
<accession>A0ABY2N0R2</accession>
<dbReference type="EMBL" id="RQGT01000081">
    <property type="protein sequence ID" value="TGM13641.1"/>
    <property type="molecule type" value="Genomic_DNA"/>
</dbReference>
<keyword evidence="2" id="KW-1185">Reference proteome</keyword>
<dbReference type="RefSeq" id="WP_135685633.1">
    <property type="nucleotide sequence ID" value="NZ_RQEQ01000072.1"/>
</dbReference>
<name>A0ABY2N0R2_9LEPT</name>
<organism evidence="1 2">
    <name type="scientific">Leptospira stimsonii</name>
    <dbReference type="NCBI Taxonomy" id="2202203"/>
    <lineage>
        <taxon>Bacteria</taxon>
        <taxon>Pseudomonadati</taxon>
        <taxon>Spirochaetota</taxon>
        <taxon>Spirochaetia</taxon>
        <taxon>Leptospirales</taxon>
        <taxon>Leptospiraceae</taxon>
        <taxon>Leptospira</taxon>
    </lineage>
</organism>
<reference evidence="2" key="1">
    <citation type="journal article" date="2019" name="PLoS Negl. Trop. Dis.">
        <title>Revisiting the worldwide diversity of Leptospira species in the environment.</title>
        <authorList>
            <person name="Vincent A.T."/>
            <person name="Schiettekatte O."/>
            <person name="Bourhy P."/>
            <person name="Veyrier F.J."/>
            <person name="Picardeau M."/>
        </authorList>
    </citation>
    <scope>NUCLEOTIDE SEQUENCE [LARGE SCALE GENOMIC DNA]</scope>
    <source>
        <strain evidence="2">201702407</strain>
    </source>
</reference>
<gene>
    <name evidence="1" type="ORF">EHQ90_13440</name>
</gene>
<proteinExistence type="predicted"/>
<evidence type="ECO:0000313" key="2">
    <source>
        <dbReference type="Proteomes" id="UP000297422"/>
    </source>
</evidence>
<evidence type="ECO:0000313" key="1">
    <source>
        <dbReference type="EMBL" id="TGM13641.1"/>
    </source>
</evidence>
<dbReference type="Proteomes" id="UP000297422">
    <property type="component" value="Unassembled WGS sequence"/>
</dbReference>